<dbReference type="PANTHER" id="PTHR38767">
    <property type="entry name" value="DNA POLYMERASE III SUBUNIT CHI"/>
    <property type="match status" value="1"/>
</dbReference>
<dbReference type="GO" id="GO:0006260">
    <property type="term" value="P:DNA replication"/>
    <property type="evidence" value="ECO:0007669"/>
    <property type="project" value="InterPro"/>
</dbReference>
<dbReference type="RefSeq" id="WP_046486827.1">
    <property type="nucleotide sequence ID" value="NZ_LN827929.1"/>
</dbReference>
<dbReference type="GO" id="GO:0003677">
    <property type="term" value="F:DNA binding"/>
    <property type="evidence" value="ECO:0007669"/>
    <property type="project" value="InterPro"/>
</dbReference>
<dbReference type="GO" id="GO:0032298">
    <property type="term" value="P:positive regulation of DNA-templated DNA replication initiation"/>
    <property type="evidence" value="ECO:0007669"/>
    <property type="project" value="TreeGrafter"/>
</dbReference>
<keyword evidence="1" id="KW-0548">Nucleotidyltransferase</keyword>
<reference evidence="2" key="1">
    <citation type="submission" date="2014-12" db="EMBL/GenBank/DDBJ databases">
        <authorList>
            <person name="Salcher M.M."/>
        </authorList>
    </citation>
    <scope>NUCLEOTIDE SEQUENCE [LARGE SCALE GENOMIC DNA]</scope>
    <source>
        <strain evidence="2">MMS-10A-171</strain>
    </source>
</reference>
<dbReference type="SUPFAM" id="SSF102400">
    <property type="entry name" value="DNA polymerase III chi subunit"/>
    <property type="match status" value="1"/>
</dbReference>
<gene>
    <name evidence="1" type="ORF">BN1208_0157</name>
</gene>
<dbReference type="STRING" id="1581557.BN1208_0157"/>
<dbReference type="EMBL" id="LN827929">
    <property type="protein sequence ID" value="CEZ19052.1"/>
    <property type="molecule type" value="Genomic_DNA"/>
</dbReference>
<dbReference type="InterPro" id="IPR036768">
    <property type="entry name" value="PolIII_chi_sf"/>
</dbReference>
<dbReference type="PANTHER" id="PTHR38767:SF1">
    <property type="entry name" value="DNA POLYMERASE III SUBUNIT CHI"/>
    <property type="match status" value="1"/>
</dbReference>
<keyword evidence="1" id="KW-0808">Transferase</keyword>
<evidence type="ECO:0000313" key="2">
    <source>
        <dbReference type="Proteomes" id="UP000064007"/>
    </source>
</evidence>
<dbReference type="GO" id="GO:0003887">
    <property type="term" value="F:DNA-directed DNA polymerase activity"/>
    <property type="evidence" value="ECO:0007669"/>
    <property type="project" value="UniProtKB-EC"/>
</dbReference>
<dbReference type="Pfam" id="PF04364">
    <property type="entry name" value="DNA_pol3_chi"/>
    <property type="match status" value="1"/>
</dbReference>
<dbReference type="KEGG" id="mbat:BN1208_0157"/>
<keyword evidence="2" id="KW-1185">Reference proteome</keyword>
<organism evidence="1 2">
    <name type="scientific">Candidatus Methylopumilus planktonicus</name>
    <dbReference type="NCBI Taxonomy" id="1581557"/>
    <lineage>
        <taxon>Bacteria</taxon>
        <taxon>Pseudomonadati</taxon>
        <taxon>Pseudomonadota</taxon>
        <taxon>Betaproteobacteria</taxon>
        <taxon>Nitrosomonadales</taxon>
        <taxon>Methylophilaceae</taxon>
        <taxon>Candidatus Methylopumilus</taxon>
    </lineage>
</organism>
<dbReference type="InterPro" id="IPR007459">
    <property type="entry name" value="DNA_pol3_chi"/>
</dbReference>
<dbReference type="OrthoDB" id="5297568at2"/>
<dbReference type="EC" id="2.7.7.7" evidence="1"/>
<evidence type="ECO:0000313" key="1">
    <source>
        <dbReference type="EMBL" id="CEZ19052.1"/>
    </source>
</evidence>
<dbReference type="HOGENOM" id="CLU_131584_2_0_4"/>
<accession>A0A0D6EUW3</accession>
<dbReference type="AlphaFoldDB" id="A0A0D6EUW3"/>
<name>A0A0D6EUW3_9PROT</name>
<protein>
    <submittedName>
        <fullName evidence="1">DNA polymerase III, chi subunit</fullName>
        <ecNumber evidence="1">2.7.7.7</ecNumber>
    </submittedName>
</protein>
<dbReference type="Gene3D" id="3.40.50.10110">
    <property type="entry name" value="DNA polymerase III subunit chi"/>
    <property type="match status" value="1"/>
</dbReference>
<dbReference type="Proteomes" id="UP000064007">
    <property type="component" value="Chromosome 1"/>
</dbReference>
<proteinExistence type="predicted"/>
<sequence length="138" mass="16414">MTYIDFYFNVENKFNKIHEILEKEIFRKRKIYISVSDLKGAELLSDFLYSAAVTSFLPHMIGSNEESAPVHIDWEHKSLSDDFMVNLKSDIPHSFSRYLRLIEIVSNDDEDKKKARDRLKFYRDRGYEIKLIDVTKEI</sequence>